<dbReference type="Proteomes" id="UP000248961">
    <property type="component" value="Unassembled WGS sequence"/>
</dbReference>
<dbReference type="Gene3D" id="3.40.50.300">
    <property type="entry name" value="P-loop containing nucleotide triphosphate hydrolases"/>
    <property type="match status" value="1"/>
</dbReference>
<dbReference type="SUPFAM" id="SSF52540">
    <property type="entry name" value="P-loop containing nucleoside triphosphate hydrolases"/>
    <property type="match status" value="1"/>
</dbReference>
<gene>
    <name evidence="2" type="ORF">BO97DRAFT_397572</name>
</gene>
<evidence type="ECO:0000313" key="3">
    <source>
        <dbReference type="Proteomes" id="UP000248961"/>
    </source>
</evidence>
<sequence length="700" mass="78595">MASVAFSGPNQAFNVGDNSGKTSAEFNPPPEQSGTPMEPIFTVPLARNNDYVPCGSLLDDLEEKSARPASKTALVGPGGVGKSQLAIEFAHRLRERSPQTWIFWIHANNATRLESSYQEIVDRLGLSGPLKLTDNVFQLVNSWLHDAEHGRWVLIFDGLDNEELLHESFFYGQSNDVGSQTSTTQKPPPGLFPQCPHGAIVLTTRDEDVALEAMGERDIIPVNPMDESSGLALLRKKLTVDTAEEQDARELLGALDFMPLAIIQATAFMQQQAPRYSLSQYLKKFQESSYLHGHEAGHPLRDHEANNSTLTTWQISFDYIRQARPSAADLLSLMSFFDRQGIPDILLRKPAPGEKSHAGIGQVFPASKPTEIESHGSTLLETSNSDIEEDIRTLNRFSFISTTRDPKVFELHSLVQLAINGWLGKEKRRSHFHAAAMGHLDRVFPSTYEDQERCQSLFPHLKLVTSKKPKLGKSTLTWMSLIYKGAIFAGLYADFADLVQMGSTLGAATQGILEPDHPVVFWATEMATFGLKCISRMQQIEMQKLKLVEESQREWGEDDSLTVTAMISLVETYIIQGQKRKAYELASRVYRAAQEIADEPLCCDDYFRTLARIEKLGRIYMNQGRWHDAERLLTSIVQTREQLCGRLDPATWKAMIQLAEVYQAQGRWANASELRKRVLDLQEQEQEQELGEDDPESIKI</sequence>
<dbReference type="PANTHER" id="PTHR46082:SF6">
    <property type="entry name" value="AAA+ ATPASE DOMAIN-CONTAINING PROTEIN-RELATED"/>
    <property type="match status" value="1"/>
</dbReference>
<accession>A0A395HPG4</accession>
<evidence type="ECO:0000256" key="1">
    <source>
        <dbReference type="SAM" id="MobiDB-lite"/>
    </source>
</evidence>
<dbReference type="STRING" id="1450537.A0A395HPG4"/>
<dbReference type="VEuPathDB" id="FungiDB:BO97DRAFT_397572"/>
<dbReference type="InterPro" id="IPR027417">
    <property type="entry name" value="P-loop_NTPase"/>
</dbReference>
<name>A0A395HPG4_ASPHC</name>
<dbReference type="OrthoDB" id="1658288at2759"/>
<dbReference type="PANTHER" id="PTHR46082">
    <property type="entry name" value="ATP/GTP-BINDING PROTEIN-RELATED"/>
    <property type="match status" value="1"/>
</dbReference>
<dbReference type="RefSeq" id="XP_025547902.1">
    <property type="nucleotide sequence ID" value="XM_025694152.1"/>
</dbReference>
<reference evidence="2 3" key="1">
    <citation type="submission" date="2018-02" db="EMBL/GenBank/DDBJ databases">
        <title>The genomes of Aspergillus section Nigri reveals drivers in fungal speciation.</title>
        <authorList>
            <consortium name="DOE Joint Genome Institute"/>
            <person name="Vesth T.C."/>
            <person name="Nybo J."/>
            <person name="Theobald S."/>
            <person name="Brandl J."/>
            <person name="Frisvad J.C."/>
            <person name="Nielsen K.F."/>
            <person name="Lyhne E.K."/>
            <person name="Kogle M.E."/>
            <person name="Kuo A."/>
            <person name="Riley R."/>
            <person name="Clum A."/>
            <person name="Nolan M."/>
            <person name="Lipzen A."/>
            <person name="Salamov A."/>
            <person name="Henrissat B."/>
            <person name="Wiebenga A."/>
            <person name="De vries R.P."/>
            <person name="Grigoriev I.V."/>
            <person name="Mortensen U.H."/>
            <person name="Andersen M.R."/>
            <person name="Baker S.E."/>
        </authorList>
    </citation>
    <scope>NUCLEOTIDE SEQUENCE [LARGE SCALE GENOMIC DNA]</scope>
    <source>
        <strain evidence="2 3">CBS 101889</strain>
    </source>
</reference>
<protein>
    <recommendedName>
        <fullName evidence="4">TPR-like protein</fullName>
    </recommendedName>
</protein>
<proteinExistence type="predicted"/>
<feature type="compositionally biased region" description="Polar residues" evidence="1">
    <location>
        <begin position="8"/>
        <end position="25"/>
    </location>
</feature>
<dbReference type="AlphaFoldDB" id="A0A395HPG4"/>
<keyword evidence="3" id="KW-1185">Reference proteome</keyword>
<evidence type="ECO:0008006" key="4">
    <source>
        <dbReference type="Google" id="ProtNLM"/>
    </source>
</evidence>
<organism evidence="2 3">
    <name type="scientific">Aspergillus homomorphus (strain CBS 101889)</name>
    <dbReference type="NCBI Taxonomy" id="1450537"/>
    <lineage>
        <taxon>Eukaryota</taxon>
        <taxon>Fungi</taxon>
        <taxon>Dikarya</taxon>
        <taxon>Ascomycota</taxon>
        <taxon>Pezizomycotina</taxon>
        <taxon>Eurotiomycetes</taxon>
        <taxon>Eurotiomycetidae</taxon>
        <taxon>Eurotiales</taxon>
        <taxon>Aspergillaceae</taxon>
        <taxon>Aspergillus</taxon>
        <taxon>Aspergillus subgen. Circumdati</taxon>
    </lineage>
</organism>
<feature type="region of interest" description="Disordered" evidence="1">
    <location>
        <begin position="1"/>
        <end position="37"/>
    </location>
</feature>
<dbReference type="SUPFAM" id="SSF48452">
    <property type="entry name" value="TPR-like"/>
    <property type="match status" value="1"/>
</dbReference>
<dbReference type="GeneID" id="37198441"/>
<dbReference type="EMBL" id="KZ824310">
    <property type="protein sequence ID" value="RAL08748.1"/>
    <property type="molecule type" value="Genomic_DNA"/>
</dbReference>
<dbReference type="InterPro" id="IPR011990">
    <property type="entry name" value="TPR-like_helical_dom_sf"/>
</dbReference>
<dbReference type="InterPro" id="IPR053137">
    <property type="entry name" value="NLR-like"/>
</dbReference>
<dbReference type="Pfam" id="PF13424">
    <property type="entry name" value="TPR_12"/>
    <property type="match status" value="1"/>
</dbReference>
<evidence type="ECO:0000313" key="2">
    <source>
        <dbReference type="EMBL" id="RAL08748.1"/>
    </source>
</evidence>
<dbReference type="Gene3D" id="1.25.40.10">
    <property type="entry name" value="Tetratricopeptide repeat domain"/>
    <property type="match status" value="1"/>
</dbReference>